<proteinExistence type="predicted"/>
<reference evidence="2" key="1">
    <citation type="submission" date="2017-02" db="EMBL/GenBank/DDBJ databases">
        <authorList>
            <person name="Varghese N."/>
            <person name="Submissions S."/>
        </authorList>
    </citation>
    <scope>NUCLEOTIDE SEQUENCE [LARGE SCALE GENOMIC DNA]</scope>
    <source>
        <strain evidence="2">R11H</strain>
    </source>
</reference>
<keyword evidence="2" id="KW-1185">Reference proteome</keyword>
<protein>
    <submittedName>
        <fullName evidence="1">Uncharacterized protein</fullName>
    </submittedName>
</protein>
<organism evidence="1 2">
    <name type="scientific">Sphingopyxis flava</name>
    <dbReference type="NCBI Taxonomy" id="1507287"/>
    <lineage>
        <taxon>Bacteria</taxon>
        <taxon>Pseudomonadati</taxon>
        <taxon>Pseudomonadota</taxon>
        <taxon>Alphaproteobacteria</taxon>
        <taxon>Sphingomonadales</taxon>
        <taxon>Sphingomonadaceae</taxon>
        <taxon>Sphingopyxis</taxon>
    </lineage>
</organism>
<dbReference type="AlphaFoldDB" id="A0A1T5CVF8"/>
<accession>A0A1T5CVF8</accession>
<name>A0A1T5CVF8_9SPHN</name>
<dbReference type="EMBL" id="FUYP01000011">
    <property type="protein sequence ID" value="SKB63404.1"/>
    <property type="molecule type" value="Genomic_DNA"/>
</dbReference>
<sequence>MNKFIELIREEIHAGIPAEDVLNSIADATVPLITTVSELSELTPSQVIDYFQHRQDTELVNFLQAH</sequence>
<evidence type="ECO:0000313" key="2">
    <source>
        <dbReference type="Proteomes" id="UP000190044"/>
    </source>
</evidence>
<dbReference type="RefSeq" id="WP_079638753.1">
    <property type="nucleotide sequence ID" value="NZ_FUYP01000011.1"/>
</dbReference>
<evidence type="ECO:0000313" key="1">
    <source>
        <dbReference type="EMBL" id="SKB63404.1"/>
    </source>
</evidence>
<dbReference type="Proteomes" id="UP000190044">
    <property type="component" value="Unassembled WGS sequence"/>
</dbReference>
<gene>
    <name evidence="1" type="ORF">SAMN06295937_1011156</name>
</gene>